<evidence type="ECO:0000313" key="4">
    <source>
        <dbReference type="EMBL" id="PIA98327.1"/>
    </source>
</evidence>
<sequence>MSPSNTRAGFLGKLVPPPEPGCVLCPTRPANNPVIIAECSCSCIGNFTYCYDCIKGWSMSNNGCPVCGDTLWAEEESSSDDDDLTEEQQSVFDNTNYADDVTQATIFDNGNGNSADEDSSDDDCDDEEFDYEDRNGEENNGLDALLKNLSTFGMLTLLMSGHRYHIPMDVRPGQTYLTFNGTDTPDQDHNFLERYHAWRETSRPVTFDTPSRSIEENILCEWVVKQSGLHLQEQEGYYRAHKDEALSWAILVSTTVECLRKMDCEKFDGRISLWFRFSEVLLKALSTRTSAFEIFTDATKGGLTSTFPKRETWTAPQHFFWSLVNGVGSEAANVLEFVHALGCE</sequence>
<evidence type="ECO:0000313" key="7">
    <source>
        <dbReference type="Proteomes" id="UP001302367"/>
    </source>
</evidence>
<evidence type="ECO:0000256" key="1">
    <source>
        <dbReference type="PROSITE-ProRule" id="PRU00175"/>
    </source>
</evidence>
<dbReference type="OrthoDB" id="3640136at2759"/>
<dbReference type="EMBL" id="LKMD01000102">
    <property type="protein sequence ID" value="PIA98327.1"/>
    <property type="molecule type" value="Genomic_DNA"/>
</dbReference>
<evidence type="ECO:0000259" key="3">
    <source>
        <dbReference type="PROSITE" id="PS50089"/>
    </source>
</evidence>
<dbReference type="AlphaFoldDB" id="A0A2G5I0K5"/>
<dbReference type="InterPro" id="IPR001841">
    <property type="entry name" value="Znf_RING"/>
</dbReference>
<reference evidence="5 7" key="2">
    <citation type="submission" date="2023-09" db="EMBL/GenBank/DDBJ databases">
        <title>Complete-Gapless Cercospora beticola genome.</title>
        <authorList>
            <person name="Wyatt N.A."/>
            <person name="Spanner R.E."/>
            <person name="Bolton M.D."/>
        </authorList>
    </citation>
    <scope>NUCLEOTIDE SEQUENCE [LARGE SCALE GENOMIC DNA]</scope>
    <source>
        <strain evidence="5">Cb09-40</strain>
    </source>
</reference>
<keyword evidence="1" id="KW-0479">Metal-binding</keyword>
<dbReference type="PROSITE" id="PS50089">
    <property type="entry name" value="ZF_RING_2"/>
    <property type="match status" value="1"/>
</dbReference>
<keyword evidence="7" id="KW-1185">Reference proteome</keyword>
<dbReference type="Proteomes" id="UP001302367">
    <property type="component" value="Chromosome 2"/>
</dbReference>
<reference evidence="4 6" key="1">
    <citation type="submission" date="2015-10" db="EMBL/GenBank/DDBJ databases">
        <title>The cercosporin biosynthetic gene cluster was horizontally transferred to several fungal lineages and shown to be expanded in Cercospora beticola based on microsynteny with recipient genomes.</title>
        <authorList>
            <person name="De Jonge R."/>
            <person name="Ebert M.K."/>
            <person name="Suttle J.C."/>
            <person name="Jurick Ii W.M."/>
            <person name="Secor G.A."/>
            <person name="Thomma B.P."/>
            <person name="Van De Peer Y."/>
            <person name="Bolton M.D."/>
        </authorList>
    </citation>
    <scope>NUCLEOTIDE SEQUENCE [LARGE SCALE GENOMIC DNA]</scope>
    <source>
        <strain evidence="4 6">09-40</strain>
    </source>
</reference>
<feature type="compositionally biased region" description="Polar residues" evidence="2">
    <location>
        <begin position="105"/>
        <end position="114"/>
    </location>
</feature>
<feature type="compositionally biased region" description="Acidic residues" evidence="2">
    <location>
        <begin position="115"/>
        <end position="131"/>
    </location>
</feature>
<dbReference type="Gene3D" id="3.30.40.10">
    <property type="entry name" value="Zinc/RING finger domain, C3HC4 (zinc finger)"/>
    <property type="match status" value="1"/>
</dbReference>
<protein>
    <recommendedName>
        <fullName evidence="3">RING-type domain-containing protein</fullName>
    </recommendedName>
</protein>
<dbReference type="Proteomes" id="UP000230605">
    <property type="component" value="Chromosome 2"/>
</dbReference>
<feature type="region of interest" description="Disordered" evidence="2">
    <location>
        <begin position="105"/>
        <end position="137"/>
    </location>
</feature>
<feature type="domain" description="RING-type" evidence="3">
    <location>
        <begin position="22"/>
        <end position="67"/>
    </location>
</feature>
<organism evidence="4 6">
    <name type="scientific">Cercospora beticola</name>
    <name type="common">Sugarbeet leaf spot fungus</name>
    <dbReference type="NCBI Taxonomy" id="122368"/>
    <lineage>
        <taxon>Eukaryota</taxon>
        <taxon>Fungi</taxon>
        <taxon>Dikarya</taxon>
        <taxon>Ascomycota</taxon>
        <taxon>Pezizomycotina</taxon>
        <taxon>Dothideomycetes</taxon>
        <taxon>Dothideomycetidae</taxon>
        <taxon>Mycosphaerellales</taxon>
        <taxon>Mycosphaerellaceae</taxon>
        <taxon>Cercospora</taxon>
    </lineage>
</organism>
<evidence type="ECO:0000313" key="5">
    <source>
        <dbReference type="EMBL" id="WPA97933.1"/>
    </source>
</evidence>
<dbReference type="GO" id="GO:0008270">
    <property type="term" value="F:zinc ion binding"/>
    <property type="evidence" value="ECO:0007669"/>
    <property type="project" value="UniProtKB-KW"/>
</dbReference>
<keyword evidence="1" id="KW-0863">Zinc-finger</keyword>
<gene>
    <name evidence="4" type="ORF">CB0940_05392</name>
    <name evidence="5" type="ORF">RHO25_002544</name>
</gene>
<name>A0A2G5I0K5_CERBT</name>
<evidence type="ECO:0000256" key="2">
    <source>
        <dbReference type="SAM" id="MobiDB-lite"/>
    </source>
</evidence>
<dbReference type="EMBL" id="CP134185">
    <property type="protein sequence ID" value="WPA97933.1"/>
    <property type="molecule type" value="Genomic_DNA"/>
</dbReference>
<evidence type="ECO:0000313" key="6">
    <source>
        <dbReference type="Proteomes" id="UP000230605"/>
    </source>
</evidence>
<dbReference type="InterPro" id="IPR013083">
    <property type="entry name" value="Znf_RING/FYVE/PHD"/>
</dbReference>
<accession>A0A2G5I0K5</accession>
<keyword evidence="1" id="KW-0862">Zinc</keyword>
<proteinExistence type="predicted"/>